<dbReference type="EMBL" id="BKCN01000009">
    <property type="protein sequence ID" value="GER04269.1"/>
    <property type="molecule type" value="Genomic_DNA"/>
</dbReference>
<sequence>MAPKTEGIASQPYPKLTDLDGQSVFITGGGSGIGAYFVHAFASQGARVAFVSLTQAPALALCDAVAEETGQRPLFIPCDIRDLSTLCAAMAKAADQHGSIDILINNAARDTRHSLLDLDEKGWADSLDTNLRPHFFTAQTAAPAMREKGRGAIINVGSNSAHLGLSGYPAYVAAKAAIEGLSRALARELGPDGIRVNSLIPGWVMTERQKDLWVTDEALAECLAQQALKQTISGEDCAHAALFLASRMAAMITGQTLFVDGGRVMR</sequence>
<dbReference type="PRINTS" id="PR00081">
    <property type="entry name" value="GDHRDH"/>
</dbReference>
<dbReference type="GO" id="GO:0016491">
    <property type="term" value="F:oxidoreductase activity"/>
    <property type="evidence" value="ECO:0007669"/>
    <property type="project" value="UniProtKB-KW"/>
</dbReference>
<comment type="similarity">
    <text evidence="1">Belongs to the short-chain dehydrogenases/reductases (SDR) family.</text>
</comment>
<dbReference type="InterPro" id="IPR020904">
    <property type="entry name" value="Sc_DH/Rdtase_CS"/>
</dbReference>
<reference evidence="3 4" key="1">
    <citation type="submission" date="2019-09" db="EMBL/GenBank/DDBJ databases">
        <title>NBRP : Genome information of microbial organism related human and environment.</title>
        <authorList>
            <person name="Hattori M."/>
            <person name="Oshima K."/>
            <person name="Inaba H."/>
            <person name="Suda W."/>
            <person name="Sakamoto M."/>
            <person name="Iino T."/>
            <person name="Kitahara M."/>
            <person name="Oshida Y."/>
            <person name="Iida T."/>
            <person name="Kudo T."/>
            <person name="Itoh T."/>
            <person name="Ohkuma M."/>
        </authorList>
    </citation>
    <scope>NUCLEOTIDE SEQUENCE [LARGE SCALE GENOMIC DNA]</scope>
    <source>
        <strain evidence="3 4">Q-1</strain>
    </source>
</reference>
<dbReference type="Proteomes" id="UP000324996">
    <property type="component" value="Unassembled WGS sequence"/>
</dbReference>
<organism evidence="3 4">
    <name type="scientific">Iodidimonas nitroreducens</name>
    <dbReference type="NCBI Taxonomy" id="1236968"/>
    <lineage>
        <taxon>Bacteria</taxon>
        <taxon>Pseudomonadati</taxon>
        <taxon>Pseudomonadota</taxon>
        <taxon>Alphaproteobacteria</taxon>
        <taxon>Iodidimonadales</taxon>
        <taxon>Iodidimonadaceae</taxon>
        <taxon>Iodidimonas</taxon>
    </lineage>
</organism>
<comment type="caution">
    <text evidence="3">The sequence shown here is derived from an EMBL/GenBank/DDBJ whole genome shotgun (WGS) entry which is preliminary data.</text>
</comment>
<evidence type="ECO:0000313" key="3">
    <source>
        <dbReference type="EMBL" id="GER04269.1"/>
    </source>
</evidence>
<evidence type="ECO:0000256" key="1">
    <source>
        <dbReference type="ARBA" id="ARBA00006484"/>
    </source>
</evidence>
<dbReference type="AlphaFoldDB" id="A0A5A7NB56"/>
<protein>
    <submittedName>
        <fullName evidence="3">3-oxoacyl-ACP reductase</fullName>
    </submittedName>
</protein>
<dbReference type="PANTHER" id="PTHR43669">
    <property type="entry name" value="5-KETO-D-GLUCONATE 5-REDUCTASE"/>
    <property type="match status" value="1"/>
</dbReference>
<dbReference type="Pfam" id="PF13561">
    <property type="entry name" value="adh_short_C2"/>
    <property type="match status" value="1"/>
</dbReference>
<keyword evidence="4" id="KW-1185">Reference proteome</keyword>
<name>A0A5A7NB56_9PROT</name>
<dbReference type="PRINTS" id="PR00080">
    <property type="entry name" value="SDRFAMILY"/>
</dbReference>
<gene>
    <name evidence="3" type="ORF">JCM17846_19510</name>
</gene>
<dbReference type="InterPro" id="IPR036291">
    <property type="entry name" value="NAD(P)-bd_dom_sf"/>
</dbReference>
<keyword evidence="2" id="KW-0560">Oxidoreductase</keyword>
<dbReference type="FunFam" id="3.40.50.720:FF:000084">
    <property type="entry name" value="Short-chain dehydrogenase reductase"/>
    <property type="match status" value="1"/>
</dbReference>
<dbReference type="Gene3D" id="3.40.50.720">
    <property type="entry name" value="NAD(P)-binding Rossmann-like Domain"/>
    <property type="match status" value="1"/>
</dbReference>
<dbReference type="PROSITE" id="PS00061">
    <property type="entry name" value="ADH_SHORT"/>
    <property type="match status" value="1"/>
</dbReference>
<dbReference type="PANTHER" id="PTHR43669:SF3">
    <property type="entry name" value="ALCOHOL DEHYDROGENASE, PUTATIVE (AFU_ORTHOLOGUE AFUA_3G03445)-RELATED"/>
    <property type="match status" value="1"/>
</dbReference>
<proteinExistence type="inferred from homology"/>
<dbReference type="SUPFAM" id="SSF51735">
    <property type="entry name" value="NAD(P)-binding Rossmann-fold domains"/>
    <property type="match status" value="1"/>
</dbReference>
<dbReference type="InterPro" id="IPR002347">
    <property type="entry name" value="SDR_fam"/>
</dbReference>
<dbReference type="RefSeq" id="WP_042085098.1">
    <property type="nucleotide sequence ID" value="NZ_BKCN01000009.1"/>
</dbReference>
<evidence type="ECO:0000256" key="2">
    <source>
        <dbReference type="ARBA" id="ARBA00023002"/>
    </source>
</evidence>
<evidence type="ECO:0000313" key="4">
    <source>
        <dbReference type="Proteomes" id="UP000324996"/>
    </source>
</evidence>
<dbReference type="CDD" id="cd05233">
    <property type="entry name" value="SDR_c"/>
    <property type="match status" value="1"/>
</dbReference>
<accession>A0A5A7NB56</accession>